<dbReference type="EMBL" id="BPLQ01001092">
    <property type="protein sequence ID" value="GIX78469.1"/>
    <property type="molecule type" value="Genomic_DNA"/>
</dbReference>
<accession>A0AAV4N2E6</accession>
<organism evidence="1 2">
    <name type="scientific">Caerostris darwini</name>
    <dbReference type="NCBI Taxonomy" id="1538125"/>
    <lineage>
        <taxon>Eukaryota</taxon>
        <taxon>Metazoa</taxon>
        <taxon>Ecdysozoa</taxon>
        <taxon>Arthropoda</taxon>
        <taxon>Chelicerata</taxon>
        <taxon>Arachnida</taxon>
        <taxon>Araneae</taxon>
        <taxon>Araneomorphae</taxon>
        <taxon>Entelegynae</taxon>
        <taxon>Araneoidea</taxon>
        <taxon>Araneidae</taxon>
        <taxon>Caerostris</taxon>
    </lineage>
</organism>
<protein>
    <submittedName>
        <fullName evidence="1">Uncharacterized protein</fullName>
    </submittedName>
</protein>
<comment type="caution">
    <text evidence="1">The sequence shown here is derived from an EMBL/GenBank/DDBJ whole genome shotgun (WGS) entry which is preliminary data.</text>
</comment>
<keyword evidence="2" id="KW-1185">Reference proteome</keyword>
<gene>
    <name evidence="1" type="ORF">CDAR_25111</name>
</gene>
<evidence type="ECO:0000313" key="1">
    <source>
        <dbReference type="EMBL" id="GIX78469.1"/>
    </source>
</evidence>
<dbReference type="Proteomes" id="UP001054837">
    <property type="component" value="Unassembled WGS sequence"/>
</dbReference>
<reference evidence="1 2" key="1">
    <citation type="submission" date="2021-06" db="EMBL/GenBank/DDBJ databases">
        <title>Caerostris darwini draft genome.</title>
        <authorList>
            <person name="Kono N."/>
            <person name="Arakawa K."/>
        </authorList>
    </citation>
    <scope>NUCLEOTIDE SEQUENCE [LARGE SCALE GENOMIC DNA]</scope>
</reference>
<dbReference type="AlphaFoldDB" id="A0AAV4N2E6"/>
<name>A0AAV4N2E6_9ARAC</name>
<proteinExistence type="predicted"/>
<evidence type="ECO:0000313" key="2">
    <source>
        <dbReference type="Proteomes" id="UP001054837"/>
    </source>
</evidence>
<sequence>MAGSNKKINYKHKLENFIKSPFPDLKIENTGIENASKLLNVVQRKLIEAVDKEIKAINKIDEYTFHKCEKNIVENTYWGNLKYHVMSEALLQSGCMTHGDEPSIYKKSENCEKVMSKRSVLMLNKFSAEVTCRLVSVSQPNINFEEMVQTLPGRRLHNFAKIDA</sequence>